<feature type="region of interest" description="Disordered" evidence="1">
    <location>
        <begin position="14"/>
        <end position="46"/>
    </location>
</feature>
<sequence length="88" mass="9144">MSLRLAKKLEQVALDSEAGTGSPNGGKALGLGMPHSSSASSGGVTNVDTSRRELPYAILECDRFYVSADALGWLSRGSASWESRGSAL</sequence>
<feature type="compositionally biased region" description="Polar residues" evidence="1">
    <location>
        <begin position="35"/>
        <end position="46"/>
    </location>
</feature>
<name>A0ABR1GZP7_9HYPO</name>
<evidence type="ECO:0000313" key="3">
    <source>
        <dbReference type="Proteomes" id="UP001498476"/>
    </source>
</evidence>
<keyword evidence="3" id="KW-1185">Reference proteome</keyword>
<comment type="caution">
    <text evidence="2">The sequence shown here is derived from an EMBL/GenBank/DDBJ whole genome shotgun (WGS) entry which is preliminary data.</text>
</comment>
<proteinExistence type="predicted"/>
<evidence type="ECO:0000256" key="1">
    <source>
        <dbReference type="SAM" id="MobiDB-lite"/>
    </source>
</evidence>
<evidence type="ECO:0000313" key="2">
    <source>
        <dbReference type="EMBL" id="KAK7414092.1"/>
    </source>
</evidence>
<dbReference type="Proteomes" id="UP001498476">
    <property type="component" value="Unassembled WGS sequence"/>
</dbReference>
<protein>
    <submittedName>
        <fullName evidence="2">Uncharacterized protein</fullName>
    </submittedName>
</protein>
<gene>
    <name evidence="2" type="ORF">QQX98_007035</name>
</gene>
<accession>A0ABR1GZP7</accession>
<reference evidence="2 3" key="1">
    <citation type="journal article" date="2025" name="Microbiol. Resour. Announc.">
        <title>Draft genome sequences for Neonectria magnoliae and Neonectria punicea, canker pathogens of Liriodendron tulipifera and Acer saccharum in West Virginia.</title>
        <authorList>
            <person name="Petronek H.M."/>
            <person name="Kasson M.T."/>
            <person name="Metheny A.M."/>
            <person name="Stauder C.M."/>
            <person name="Lovett B."/>
            <person name="Lynch S.C."/>
            <person name="Garnas J.R."/>
            <person name="Kasson L.R."/>
            <person name="Stajich J.E."/>
        </authorList>
    </citation>
    <scope>NUCLEOTIDE SEQUENCE [LARGE SCALE GENOMIC DNA]</scope>
    <source>
        <strain evidence="2 3">NRRL 64653</strain>
    </source>
</reference>
<dbReference type="EMBL" id="JAZAVJ010000111">
    <property type="protein sequence ID" value="KAK7414092.1"/>
    <property type="molecule type" value="Genomic_DNA"/>
</dbReference>
<organism evidence="2 3">
    <name type="scientific">Neonectria punicea</name>
    <dbReference type="NCBI Taxonomy" id="979145"/>
    <lineage>
        <taxon>Eukaryota</taxon>
        <taxon>Fungi</taxon>
        <taxon>Dikarya</taxon>
        <taxon>Ascomycota</taxon>
        <taxon>Pezizomycotina</taxon>
        <taxon>Sordariomycetes</taxon>
        <taxon>Hypocreomycetidae</taxon>
        <taxon>Hypocreales</taxon>
        <taxon>Nectriaceae</taxon>
        <taxon>Neonectria</taxon>
    </lineage>
</organism>